<dbReference type="Proteomes" id="UP000694906">
    <property type="component" value="Unplaced"/>
</dbReference>
<keyword evidence="2" id="KW-1185">Reference proteome</keyword>
<sequence length="338" mass="35772">MNRGVRVYKEHLLQSTLQKKTLLLLNGQGTGARGGADKDPGRASFTEERRAIEEFLPHCPCAGPRVEAAAAGADESRLGRYLGSASSSGSRRVSPPAVPLHGPGSRGPDGCAPRRRLPRPTPGPPRSRHKGSKPSGVTGPWPPSAGRAAESLRRALSRLRRDPVRFRPPSPPPPAPTSRALRGSREQHRPARQAVPPALPHPHPRPAPRALRPAHPRRSPGLAGRKDGTRGGLAAAVCLPGPSPLGRCAAPRWLRRRLRGASAAAGWRPCGMRCPRSAPGAGRGGGGRGQRRTPQPRPRPQPGPRPCAAAGAQPPSRATLERLAWAGSPRRAGEVWPP</sequence>
<gene>
    <name evidence="3" type="primary">LOC110350810</name>
</gene>
<dbReference type="AlphaFoldDB" id="A0AAX6TG73"/>
<protein>
    <submittedName>
        <fullName evidence="3">Uncharacterized protein LOC110350810</fullName>
    </submittedName>
</protein>
<reference evidence="3" key="1">
    <citation type="submission" date="2025-08" db="UniProtKB">
        <authorList>
            <consortium name="RefSeq"/>
        </authorList>
    </citation>
    <scope>IDENTIFICATION</scope>
</reference>
<dbReference type="RefSeq" id="XP_021120765.1">
    <property type="nucleotide sequence ID" value="XM_021265106.1"/>
</dbReference>
<accession>A0AAX6TG73</accession>
<feature type="compositionally biased region" description="Pro residues" evidence="1">
    <location>
        <begin position="166"/>
        <end position="176"/>
    </location>
</feature>
<feature type="compositionally biased region" description="Low complexity" evidence="1">
    <location>
        <begin position="306"/>
        <end position="315"/>
    </location>
</feature>
<feature type="compositionally biased region" description="Pro residues" evidence="1">
    <location>
        <begin position="295"/>
        <end position="305"/>
    </location>
</feature>
<dbReference type="GeneID" id="110350810"/>
<feature type="region of interest" description="Disordered" evidence="1">
    <location>
        <begin position="81"/>
        <end position="229"/>
    </location>
</feature>
<organism evidence="2 3">
    <name type="scientific">Heterocephalus glaber</name>
    <name type="common">Naked mole rat</name>
    <dbReference type="NCBI Taxonomy" id="10181"/>
    <lineage>
        <taxon>Eukaryota</taxon>
        <taxon>Metazoa</taxon>
        <taxon>Chordata</taxon>
        <taxon>Craniata</taxon>
        <taxon>Vertebrata</taxon>
        <taxon>Euteleostomi</taxon>
        <taxon>Mammalia</taxon>
        <taxon>Eutheria</taxon>
        <taxon>Euarchontoglires</taxon>
        <taxon>Glires</taxon>
        <taxon>Rodentia</taxon>
        <taxon>Hystricomorpha</taxon>
        <taxon>Bathyergidae</taxon>
        <taxon>Heterocephalus</taxon>
    </lineage>
</organism>
<evidence type="ECO:0000313" key="3">
    <source>
        <dbReference type="RefSeq" id="XP_021120765.1"/>
    </source>
</evidence>
<feature type="compositionally biased region" description="Low complexity" evidence="1">
    <location>
        <begin position="262"/>
        <end position="280"/>
    </location>
</feature>
<evidence type="ECO:0000313" key="2">
    <source>
        <dbReference type="Proteomes" id="UP000694906"/>
    </source>
</evidence>
<name>A0AAX6TG73_HETGA</name>
<proteinExistence type="predicted"/>
<feature type="compositionally biased region" description="Basic residues" evidence="1">
    <location>
        <begin position="202"/>
        <end position="218"/>
    </location>
</feature>
<feature type="region of interest" description="Disordered" evidence="1">
    <location>
        <begin position="262"/>
        <end position="317"/>
    </location>
</feature>
<feature type="compositionally biased region" description="Low complexity" evidence="1">
    <location>
        <begin position="83"/>
        <end position="95"/>
    </location>
</feature>
<evidence type="ECO:0000256" key="1">
    <source>
        <dbReference type="SAM" id="MobiDB-lite"/>
    </source>
</evidence>